<dbReference type="PANTHER" id="PTHR48027">
    <property type="entry name" value="HETEROGENEOUS NUCLEAR RIBONUCLEOPROTEIN 87F-RELATED"/>
    <property type="match status" value="1"/>
</dbReference>
<evidence type="ECO:0000313" key="4">
    <source>
        <dbReference type="Proteomes" id="UP000837932"/>
    </source>
</evidence>
<dbReference type="Proteomes" id="UP000837932">
    <property type="component" value="Unassembled WGS sequence"/>
</dbReference>
<dbReference type="InterPro" id="IPR012677">
    <property type="entry name" value="Nucleotide-bd_a/b_plait_sf"/>
</dbReference>
<reference evidence="3" key="1">
    <citation type="submission" date="2021-12" db="EMBL/GenBank/DDBJ databases">
        <authorList>
            <person name="Rodrigo-Torres L."/>
            <person name="Arahal R. D."/>
            <person name="Lucena T."/>
        </authorList>
    </citation>
    <scope>NUCLEOTIDE SEQUENCE</scope>
    <source>
        <strain evidence="3">CECT 8858</strain>
    </source>
</reference>
<accession>A0ABN8EYG9</accession>
<gene>
    <name evidence="3" type="ORF">EMA8858_03738</name>
</gene>
<organism evidence="3 4">
    <name type="scientific">Emticicia aquatica</name>
    <dbReference type="NCBI Taxonomy" id="1681835"/>
    <lineage>
        <taxon>Bacteria</taxon>
        <taxon>Pseudomonadati</taxon>
        <taxon>Bacteroidota</taxon>
        <taxon>Cytophagia</taxon>
        <taxon>Cytophagales</taxon>
        <taxon>Leadbetterellaceae</taxon>
        <taxon>Emticicia</taxon>
    </lineage>
</organism>
<dbReference type="InterPro" id="IPR035979">
    <property type="entry name" value="RBD_domain_sf"/>
</dbReference>
<feature type="domain" description="RRM" evidence="2">
    <location>
        <begin position="1"/>
        <end position="79"/>
    </location>
</feature>
<name>A0ABN8EYG9_9BACT</name>
<comment type="caution">
    <text evidence="3">The sequence shown here is derived from an EMBL/GenBank/DDBJ whole genome shotgun (WGS) entry which is preliminary data.</text>
</comment>
<dbReference type="Pfam" id="PF00076">
    <property type="entry name" value="RRM_1"/>
    <property type="match status" value="1"/>
</dbReference>
<proteinExistence type="predicted"/>
<dbReference type="SMART" id="SM00360">
    <property type="entry name" value="RRM"/>
    <property type="match status" value="1"/>
</dbReference>
<protein>
    <recommendedName>
        <fullName evidence="2">RRM domain-containing protein</fullName>
    </recommendedName>
</protein>
<sequence length="114" mass="12786">MDIFVGSLPFKLKEKELKELFEKFGEVTSAKIVKSKSTRQNKGFGFVEMPNEDDVRKAIFELNGSELMGRTLEVSISEKKDKAKAAKVPKLNSQGKLASNFRGIGKGYDKRGKR</sequence>
<evidence type="ECO:0000259" key="2">
    <source>
        <dbReference type="PROSITE" id="PS50102"/>
    </source>
</evidence>
<keyword evidence="4" id="KW-1185">Reference proteome</keyword>
<keyword evidence="1" id="KW-0694">RNA-binding</keyword>
<dbReference type="RefSeq" id="WP_238808392.1">
    <property type="nucleotide sequence ID" value="NZ_CAKLPY010000004.1"/>
</dbReference>
<evidence type="ECO:0000313" key="3">
    <source>
        <dbReference type="EMBL" id="CAH0997604.1"/>
    </source>
</evidence>
<dbReference type="InterPro" id="IPR000504">
    <property type="entry name" value="RRM_dom"/>
</dbReference>
<dbReference type="EMBL" id="CAKLPY010000004">
    <property type="protein sequence ID" value="CAH0997604.1"/>
    <property type="molecule type" value="Genomic_DNA"/>
</dbReference>
<evidence type="ECO:0000256" key="1">
    <source>
        <dbReference type="ARBA" id="ARBA00022884"/>
    </source>
</evidence>
<dbReference type="InterPro" id="IPR052462">
    <property type="entry name" value="SLIRP/GR-RBP-like"/>
</dbReference>
<dbReference type="SUPFAM" id="SSF54928">
    <property type="entry name" value="RNA-binding domain, RBD"/>
    <property type="match status" value="1"/>
</dbReference>
<dbReference type="PROSITE" id="PS50102">
    <property type="entry name" value="RRM"/>
    <property type="match status" value="1"/>
</dbReference>
<dbReference type="Gene3D" id="3.30.70.330">
    <property type="match status" value="1"/>
</dbReference>